<dbReference type="InterPro" id="IPR013083">
    <property type="entry name" value="Znf_RING/FYVE/PHD"/>
</dbReference>
<evidence type="ECO:0000256" key="13">
    <source>
        <dbReference type="PROSITE-ProRule" id="PRU00502"/>
    </source>
</evidence>
<reference evidence="18 19" key="1">
    <citation type="submission" date="2014-05" db="EMBL/GenBank/DDBJ databases">
        <title>Draft genome sequence of a rare smut relative, Tilletiaria anomala UBC 951.</title>
        <authorList>
            <consortium name="DOE Joint Genome Institute"/>
            <person name="Toome M."/>
            <person name="Kuo A."/>
            <person name="Henrissat B."/>
            <person name="Lipzen A."/>
            <person name="Tritt A."/>
            <person name="Yoshinaga Y."/>
            <person name="Zane M."/>
            <person name="Barry K."/>
            <person name="Grigoriev I.V."/>
            <person name="Spatafora J.W."/>
            <person name="Aimea M.C."/>
        </authorList>
    </citation>
    <scope>NUCLEOTIDE SEQUENCE [LARGE SCALE GENOMIC DNA]</scope>
    <source>
        <strain evidence="18 19">UBC 951</strain>
    </source>
</reference>
<dbReference type="FunFam" id="3.30.40.10:FF:000587">
    <property type="entry name" value="Ubiquitin carboxyl-terminal hydrolase"/>
    <property type="match status" value="1"/>
</dbReference>
<dbReference type="InterPro" id="IPR015940">
    <property type="entry name" value="UBA"/>
</dbReference>
<keyword evidence="19" id="KW-1185">Reference proteome</keyword>
<feature type="region of interest" description="Disordered" evidence="14">
    <location>
        <begin position="701"/>
        <end position="720"/>
    </location>
</feature>
<dbReference type="SUPFAM" id="SSF46934">
    <property type="entry name" value="UBA-like"/>
    <property type="match status" value="1"/>
</dbReference>
<dbReference type="InterPro" id="IPR016652">
    <property type="entry name" value="Ubiquitinyl_hydrolase"/>
</dbReference>
<name>A0A066VLV6_TILAU</name>
<comment type="catalytic activity">
    <reaction evidence="1">
        <text>Thiol-dependent hydrolysis of ester, thioester, amide, peptide and isopeptide bonds formed by the C-terminal Gly of ubiquitin (a 76-residue protein attached to proteins as an intracellular targeting signal).</text>
        <dbReference type="EC" id="3.4.19.12"/>
    </reaction>
</comment>
<keyword evidence="9 18" id="KW-0378">Hydrolase</keyword>
<dbReference type="Gene3D" id="3.30.40.10">
    <property type="entry name" value="Zinc/RING finger domain, C3HC4 (zinc finger)"/>
    <property type="match status" value="2"/>
</dbReference>
<evidence type="ECO:0000256" key="5">
    <source>
        <dbReference type="ARBA" id="ARBA00022723"/>
    </source>
</evidence>
<evidence type="ECO:0000313" key="18">
    <source>
        <dbReference type="EMBL" id="KDN42727.1"/>
    </source>
</evidence>
<dbReference type="PIRSF" id="PIRSF016308">
    <property type="entry name" value="UBP"/>
    <property type="match status" value="1"/>
</dbReference>
<dbReference type="GO" id="GO:0004843">
    <property type="term" value="F:cysteine-type deubiquitinase activity"/>
    <property type="evidence" value="ECO:0007669"/>
    <property type="project" value="UniProtKB-EC"/>
</dbReference>
<dbReference type="InterPro" id="IPR050164">
    <property type="entry name" value="Peptidase_C19"/>
</dbReference>
<feature type="binding site" evidence="12">
    <location>
        <position position="256"/>
    </location>
    <ligand>
        <name>Zn(2+)</name>
        <dbReference type="ChEBI" id="CHEBI:29105"/>
    </ligand>
</feature>
<evidence type="ECO:0000256" key="12">
    <source>
        <dbReference type="PIRSR" id="PIRSR016308-3"/>
    </source>
</evidence>
<comment type="caution">
    <text evidence="18">The sequence shown here is derived from an EMBL/GenBank/DDBJ whole genome shotgun (WGS) entry which is preliminary data.</text>
</comment>
<dbReference type="GO" id="GO:0016579">
    <property type="term" value="P:protein deubiquitination"/>
    <property type="evidence" value="ECO:0007669"/>
    <property type="project" value="InterPro"/>
</dbReference>
<dbReference type="CDD" id="cd14297">
    <property type="entry name" value="UBA2_spUBP14_like"/>
    <property type="match status" value="1"/>
</dbReference>
<dbReference type="SUPFAM" id="SSF54001">
    <property type="entry name" value="Cysteine proteinases"/>
    <property type="match status" value="1"/>
</dbReference>
<dbReference type="PROSITE" id="PS50235">
    <property type="entry name" value="USP_3"/>
    <property type="match status" value="1"/>
</dbReference>
<dbReference type="InterPro" id="IPR009060">
    <property type="entry name" value="UBA-like_sf"/>
</dbReference>
<dbReference type="InterPro" id="IPR001607">
    <property type="entry name" value="Znf_UBP"/>
</dbReference>
<dbReference type="FunCoup" id="A0A066VLV6">
    <property type="interactions" value="579"/>
</dbReference>
<dbReference type="RefSeq" id="XP_013242151.1">
    <property type="nucleotide sequence ID" value="XM_013386697.1"/>
</dbReference>
<keyword evidence="11 12" id="KW-0862">Zinc</keyword>
<dbReference type="SMART" id="SM00290">
    <property type="entry name" value="ZnF_UBP"/>
    <property type="match status" value="2"/>
</dbReference>
<dbReference type="GO" id="GO:0005829">
    <property type="term" value="C:cytosol"/>
    <property type="evidence" value="ECO:0007669"/>
    <property type="project" value="TreeGrafter"/>
</dbReference>
<dbReference type="PROSITE" id="PS50271">
    <property type="entry name" value="ZF_UBP"/>
    <property type="match status" value="2"/>
</dbReference>
<organism evidence="18 19">
    <name type="scientific">Tilletiaria anomala (strain ATCC 24038 / CBS 436.72 / UBC 951)</name>
    <dbReference type="NCBI Taxonomy" id="1037660"/>
    <lineage>
        <taxon>Eukaryota</taxon>
        <taxon>Fungi</taxon>
        <taxon>Dikarya</taxon>
        <taxon>Basidiomycota</taxon>
        <taxon>Ustilaginomycotina</taxon>
        <taxon>Exobasidiomycetes</taxon>
        <taxon>Georgefischeriales</taxon>
        <taxon>Tilletiariaceae</taxon>
        <taxon>Tilletiaria</taxon>
    </lineage>
</organism>
<dbReference type="CDD" id="cd14385">
    <property type="entry name" value="UBA1_spUBP14_like"/>
    <property type="match status" value="1"/>
</dbReference>
<dbReference type="GO" id="GO:0006508">
    <property type="term" value="P:proteolysis"/>
    <property type="evidence" value="ECO:0007669"/>
    <property type="project" value="UniProtKB-KW"/>
</dbReference>
<accession>A0A066VLV6</accession>
<evidence type="ECO:0000313" key="19">
    <source>
        <dbReference type="Proteomes" id="UP000027361"/>
    </source>
</evidence>
<dbReference type="InterPro" id="IPR018200">
    <property type="entry name" value="USP_CS"/>
</dbReference>
<dbReference type="EMBL" id="JMSN01000067">
    <property type="protein sequence ID" value="KDN42727.1"/>
    <property type="molecule type" value="Genomic_DNA"/>
</dbReference>
<sequence length="945" mass="102568">MHSTGEKRPRTASLSDQNDFVQQSSGLSVTDSILALSGSPSRKKASMNSTDNSATGMGARLQSIACEHLSAALKKLQPPRVSQQVHKEECTLCFDDHDGVNGVDVCLHCFNGGCSGPDSDRQHAKLHLEKTGHAIAVNVKRRAKPKAETNEPEPKPIKLAIHAEGEADKYDYSYVPKCLACNDIEFDTASIAQLQPFVDGVVKSMSSAQQSEVKSWEEEIVNCEHTDKLVQLEEDKRQKIDSSIKTGQPERHCSLCDLTSNLWLCLTCGNLGCGRAQFGGVGGNSHGLAHFKATGHPCSVKQGTITPEGSADVYCYACNDARLDNRLAEHLGNLGIVVANLSKTEKSMTELQVEQNLSFDFSMMGEDGQKLQSVFGPGLTGLRNLGNSCYLASILQSLFSFPSFIRRYGDAYRQHSLVCENPLPAACLECQLGKMADGLLSGRYSVPAPALRNTSEDADEVRFQAGIKPAMFKNLIGKGHSEFATMRQQDADEFFKHIVDCIQKENRRLQSSATAGGLAPGALIDDVTSIFGFELEHRLQCTQCHRVRYKIERQDAGLSLPVPLRPVAETASENMEVDFKQQAPAEGVGSAGAALAPANAVGKVKFEPVSIDECLDLYTGTETIPDYACPQCKAKTIATKQTQFKTFPQVLAIAVRRFQLIGWVPQKVDVKVQVPLGLAEEQNGGVLQLDHYLGHGMQEGEEELPQDENSGDAGGGRLPQFDANAMSQLTAMGFPEIRCQKALLATGNTGDAEAAMTWLFSHMEDADIDDPIDLETYAAASGGTIAAALDTSMLEDMGFSKAQATKALRINNGNAEMAVAWLFENPDDPGEESSTAAVTAADEEVGPSSESTALYIGDASLPARYRLKSFISHKGYVSHIRKLNAEDGWVLFKSSKRLCHLLLKKTCSRMSASKVFRSSHMCTSSSDASHLRCACMYVHYRVSVH</sequence>
<dbReference type="InterPro" id="IPR041432">
    <property type="entry name" value="UBP13_Znf-UBP_var"/>
</dbReference>
<gene>
    <name evidence="18" type="ORF">K437DRAFT_257753</name>
</gene>
<dbReference type="InterPro" id="IPR028889">
    <property type="entry name" value="USP"/>
</dbReference>
<dbReference type="Pfam" id="PF17807">
    <property type="entry name" value="zf-UBP_var"/>
    <property type="match status" value="1"/>
</dbReference>
<dbReference type="InterPro" id="IPR038765">
    <property type="entry name" value="Papain-like_cys_pep_sf"/>
</dbReference>
<evidence type="ECO:0000256" key="2">
    <source>
        <dbReference type="ARBA" id="ARBA00009085"/>
    </source>
</evidence>
<evidence type="ECO:0000256" key="10">
    <source>
        <dbReference type="ARBA" id="ARBA00022807"/>
    </source>
</evidence>
<dbReference type="OrthoDB" id="361536at2759"/>
<evidence type="ECO:0000256" key="9">
    <source>
        <dbReference type="ARBA" id="ARBA00022801"/>
    </source>
</evidence>
<dbReference type="PANTHER" id="PTHR24006">
    <property type="entry name" value="UBIQUITIN CARBOXYL-TERMINAL HYDROLASE"/>
    <property type="match status" value="1"/>
</dbReference>
<feature type="domain" description="UBA" evidence="15">
    <location>
        <begin position="720"/>
        <end position="762"/>
    </location>
</feature>
<evidence type="ECO:0000256" key="11">
    <source>
        <dbReference type="ARBA" id="ARBA00022833"/>
    </source>
</evidence>
<dbReference type="Proteomes" id="UP000027361">
    <property type="component" value="Unassembled WGS sequence"/>
</dbReference>
<dbReference type="FunFam" id="3.30.40.10:FF:000396">
    <property type="entry name" value="Ubiquitin carboxyl-terminal hydrolase"/>
    <property type="match status" value="1"/>
</dbReference>
<dbReference type="Gene3D" id="1.10.8.10">
    <property type="entry name" value="DNA helicase RuvA subunit, C-terminal domain"/>
    <property type="match status" value="2"/>
</dbReference>
<evidence type="ECO:0000259" key="17">
    <source>
        <dbReference type="PROSITE" id="PS50271"/>
    </source>
</evidence>
<evidence type="ECO:0000256" key="1">
    <source>
        <dbReference type="ARBA" id="ARBA00000707"/>
    </source>
</evidence>
<feature type="domain" description="UBP-type" evidence="17">
    <location>
        <begin position="221"/>
        <end position="338"/>
    </location>
</feature>
<dbReference type="PANTHER" id="PTHR24006:SF664">
    <property type="entry name" value="UBIQUITIN CARBOXYL-TERMINAL HYDROLASE"/>
    <property type="match status" value="1"/>
</dbReference>
<keyword evidence="8" id="KW-0833">Ubl conjugation pathway</keyword>
<keyword evidence="10" id="KW-0788">Thiol protease</keyword>
<dbReference type="STRING" id="1037660.A0A066VLV6"/>
<dbReference type="GO" id="GO:0005634">
    <property type="term" value="C:nucleus"/>
    <property type="evidence" value="ECO:0007669"/>
    <property type="project" value="TreeGrafter"/>
</dbReference>
<dbReference type="InterPro" id="IPR001394">
    <property type="entry name" value="Peptidase_C19_UCH"/>
</dbReference>
<keyword evidence="4" id="KW-0645">Protease</keyword>
<dbReference type="PROSITE" id="PS50030">
    <property type="entry name" value="UBA"/>
    <property type="match status" value="2"/>
</dbReference>
<feature type="domain" description="USP" evidence="16">
    <location>
        <begin position="380"/>
        <end position="920"/>
    </location>
</feature>
<dbReference type="HOGENOM" id="CLU_009884_1_0_1"/>
<evidence type="ECO:0000256" key="14">
    <source>
        <dbReference type="SAM" id="MobiDB-lite"/>
    </source>
</evidence>
<evidence type="ECO:0000256" key="8">
    <source>
        <dbReference type="ARBA" id="ARBA00022786"/>
    </source>
</evidence>
<feature type="binding site" evidence="12">
    <location>
        <position position="253"/>
    </location>
    <ligand>
        <name>Zn(2+)</name>
        <dbReference type="ChEBI" id="CHEBI:29105"/>
    </ligand>
</feature>
<dbReference type="GO" id="GO:0008270">
    <property type="term" value="F:zinc ion binding"/>
    <property type="evidence" value="ECO:0007669"/>
    <property type="project" value="UniProtKB-KW"/>
</dbReference>
<feature type="region of interest" description="Disordered" evidence="14">
    <location>
        <begin position="1"/>
        <end position="21"/>
    </location>
</feature>
<feature type="binding site" evidence="12">
    <location>
        <position position="286"/>
    </location>
    <ligand>
        <name>Zn(2+)</name>
        <dbReference type="ChEBI" id="CHEBI:29105"/>
    </ligand>
</feature>
<evidence type="ECO:0000259" key="15">
    <source>
        <dbReference type="PROSITE" id="PS50030"/>
    </source>
</evidence>
<dbReference type="PROSITE" id="PS00972">
    <property type="entry name" value="USP_1"/>
    <property type="match status" value="1"/>
</dbReference>
<dbReference type="GeneID" id="25264777"/>
<dbReference type="Pfam" id="PF00443">
    <property type="entry name" value="UCH"/>
    <property type="match status" value="1"/>
</dbReference>
<protein>
    <recommendedName>
        <fullName evidence="3">ubiquitinyl hydrolase 1</fullName>
        <ecNumber evidence="3">3.4.19.12</ecNumber>
    </recommendedName>
</protein>
<evidence type="ECO:0000256" key="4">
    <source>
        <dbReference type="ARBA" id="ARBA00022670"/>
    </source>
</evidence>
<keyword evidence="7 13" id="KW-0863">Zinc-finger</keyword>
<dbReference type="Pfam" id="PF02148">
    <property type="entry name" value="zf-UBP"/>
    <property type="match status" value="1"/>
</dbReference>
<feature type="compositionally biased region" description="Acidic residues" evidence="14">
    <location>
        <begin position="701"/>
        <end position="710"/>
    </location>
</feature>
<evidence type="ECO:0000259" key="16">
    <source>
        <dbReference type="PROSITE" id="PS50235"/>
    </source>
</evidence>
<dbReference type="InParanoid" id="A0A066VLV6"/>
<feature type="compositionally biased region" description="Polar residues" evidence="14">
    <location>
        <begin position="12"/>
        <end position="21"/>
    </location>
</feature>
<evidence type="ECO:0000256" key="7">
    <source>
        <dbReference type="ARBA" id="ARBA00022771"/>
    </source>
</evidence>
<feature type="domain" description="UBA" evidence="15">
    <location>
        <begin position="794"/>
        <end position="825"/>
    </location>
</feature>
<dbReference type="AlphaFoldDB" id="A0A066VLV6"/>
<evidence type="ECO:0000256" key="3">
    <source>
        <dbReference type="ARBA" id="ARBA00012759"/>
    </source>
</evidence>
<feature type="domain" description="UBP-type" evidence="17">
    <location>
        <begin position="64"/>
        <end position="176"/>
    </location>
</feature>
<feature type="binding site" evidence="12">
    <location>
        <position position="273"/>
    </location>
    <ligand>
        <name>Zn(2+)</name>
        <dbReference type="ChEBI" id="CHEBI:29105"/>
    </ligand>
</feature>
<keyword evidence="6" id="KW-0677">Repeat</keyword>
<dbReference type="Gene3D" id="3.90.70.10">
    <property type="entry name" value="Cysteine proteinases"/>
    <property type="match status" value="1"/>
</dbReference>
<dbReference type="FunFam" id="1.10.8.10:FF:000103">
    <property type="entry name" value="Ubiquitin carboxyl-terminal hydrolase"/>
    <property type="match status" value="1"/>
</dbReference>
<comment type="similarity">
    <text evidence="2">Belongs to the peptidase C19 family.</text>
</comment>
<dbReference type="EC" id="3.4.19.12" evidence="3"/>
<dbReference type="SUPFAM" id="SSF57850">
    <property type="entry name" value="RING/U-box"/>
    <property type="match status" value="2"/>
</dbReference>
<dbReference type="CDD" id="cd02658">
    <property type="entry name" value="Peptidase_C19B"/>
    <property type="match status" value="1"/>
</dbReference>
<keyword evidence="5 12" id="KW-0479">Metal-binding</keyword>
<evidence type="ECO:0000256" key="6">
    <source>
        <dbReference type="ARBA" id="ARBA00022737"/>
    </source>
</evidence>
<dbReference type="SMART" id="SM00165">
    <property type="entry name" value="UBA"/>
    <property type="match status" value="2"/>
</dbReference>
<proteinExistence type="inferred from homology"/>
<dbReference type="Pfam" id="PF00627">
    <property type="entry name" value="UBA"/>
    <property type="match status" value="2"/>
</dbReference>